<name>A0A4Y5QF55_9VIRU</name>
<dbReference type="GO" id="GO:0006260">
    <property type="term" value="P:DNA replication"/>
    <property type="evidence" value="ECO:0007669"/>
    <property type="project" value="UniProtKB-KW"/>
</dbReference>
<dbReference type="Gene3D" id="3.40.1310.20">
    <property type="match status" value="1"/>
</dbReference>
<dbReference type="EMBL" id="MH939436">
    <property type="protein sequence ID" value="QCX29511.1"/>
    <property type="molecule type" value="Genomic_DNA"/>
</dbReference>
<dbReference type="InterPro" id="IPR049912">
    <property type="entry name" value="CRESS_DNA_REP"/>
</dbReference>
<sequence length="310" mass="35370">MPFYFNARYGLFTYAHCESMDPFAIVDHFGDLGAEVIVGSERYPTGPGVHYHVFADFGRKFRSRRVDCFDVAGFHPNIVASRGTPEAGYDYAIKDGDVVAGGLERPSGMESVQRPDKWSIITAAATRDEFYTLLRELDPKSMVCSHRQIQAYADWQYRVEPTPYATPDGVFDIANYGDLRRSLVIWGDTKLGKTVWARSLGKHLYFCGLYSYAEAVKAADVDYAVFDDIQGGIKFFPAFKNWLGAQFEFQVKGLYRDPQMIKWGKPSVWVANTDPRHDMNHDDIKWLEGNCLFVEIHESIFHASTEYRED</sequence>
<evidence type="ECO:0000256" key="11">
    <source>
        <dbReference type="ARBA" id="ARBA00023124"/>
    </source>
</evidence>
<feature type="domain" description="CRESS-DNA virus Rep endonuclease" evidence="13">
    <location>
        <begin position="4"/>
        <end position="104"/>
    </location>
</feature>
<dbReference type="GO" id="GO:0000166">
    <property type="term" value="F:nucleotide binding"/>
    <property type="evidence" value="ECO:0007669"/>
    <property type="project" value="UniProtKB-KW"/>
</dbReference>
<evidence type="ECO:0000259" key="13">
    <source>
        <dbReference type="PROSITE" id="PS52020"/>
    </source>
</evidence>
<evidence type="ECO:0000313" key="15">
    <source>
        <dbReference type="Proteomes" id="UP000680731"/>
    </source>
</evidence>
<evidence type="ECO:0000256" key="7">
    <source>
        <dbReference type="ARBA" id="ARBA00022723"/>
    </source>
</evidence>
<evidence type="ECO:0000256" key="4">
    <source>
        <dbReference type="ARBA" id="ARBA00022695"/>
    </source>
</evidence>
<keyword evidence="3" id="KW-0808">Transferase</keyword>
<keyword evidence="7" id="KW-0479">Metal-binding</keyword>
<evidence type="ECO:0000256" key="10">
    <source>
        <dbReference type="ARBA" id="ARBA00022801"/>
    </source>
</evidence>
<evidence type="ECO:0000256" key="12">
    <source>
        <dbReference type="ARBA" id="ARBA00023125"/>
    </source>
</evidence>
<keyword evidence="8" id="KW-0547">Nucleotide-binding</keyword>
<evidence type="ECO:0000313" key="14">
    <source>
        <dbReference type="EMBL" id="QCX29511.1"/>
    </source>
</evidence>
<evidence type="ECO:0000256" key="8">
    <source>
        <dbReference type="ARBA" id="ARBA00022741"/>
    </source>
</evidence>
<dbReference type="GO" id="GO:0004519">
    <property type="term" value="F:endonuclease activity"/>
    <property type="evidence" value="ECO:0007669"/>
    <property type="project" value="UniProtKB-KW"/>
</dbReference>
<comment type="subcellular location">
    <subcellularLocation>
        <location evidence="1">Host nucleus</location>
    </subcellularLocation>
</comment>
<keyword evidence="5" id="KW-0235">DNA replication</keyword>
<keyword evidence="4" id="KW-0548">Nucleotidyltransferase</keyword>
<keyword evidence="6" id="KW-0540">Nuclease</keyword>
<dbReference type="GO" id="GO:0016779">
    <property type="term" value="F:nucleotidyltransferase activity"/>
    <property type="evidence" value="ECO:0007669"/>
    <property type="project" value="UniProtKB-KW"/>
</dbReference>
<dbReference type="GeneID" id="80536038"/>
<keyword evidence="11" id="KW-0190">Covalent protein-DNA linkage</keyword>
<reference evidence="14 15" key="1">
    <citation type="submission" date="2018-09" db="EMBL/GenBank/DDBJ databases">
        <title>Diverse plant associated genomoviruses.</title>
        <authorList>
            <person name="Richet C."/>
            <person name="Kraberger S."/>
            <person name="Filloux D."/>
            <person name="Fontenele R.S."/>
            <person name="Ribeiro S.G."/>
            <person name="Martin D.P."/>
            <person name="Lamas N.S."/>
            <person name="McCarthy J."/>
            <person name="Lefeuvre P."/>
            <person name="Roumagnac P."/>
            <person name="Varsani A."/>
        </authorList>
    </citation>
    <scope>NUCLEOTIDE SEQUENCE [LARGE SCALE GENOMIC DNA]</scope>
    <source>
        <strain evidence="14">QS30_F24</strain>
    </source>
</reference>
<keyword evidence="15" id="KW-1185">Reference proteome</keyword>
<organism evidence="14 15">
    <name type="scientific">Plant associated genomovirus 21</name>
    <dbReference type="NCBI Taxonomy" id="2584393"/>
    <lineage>
        <taxon>Viruses</taxon>
        <taxon>Monodnaviria</taxon>
        <taxon>Shotokuvirae</taxon>
        <taxon>Cressdnaviricota</taxon>
        <taxon>Repensiviricetes</taxon>
        <taxon>Geplafuvirales</taxon>
        <taxon>Genomoviridae</taxon>
        <taxon>Gemycircularvirus</taxon>
        <taxon>Gemycircularvirus aspar1</taxon>
    </lineage>
</organism>
<dbReference type="RefSeq" id="YP_010798009.1">
    <property type="nucleotide sequence ID" value="NC_076283.1"/>
</dbReference>
<keyword evidence="9" id="KW-0255">Endonuclease</keyword>
<dbReference type="KEGG" id="vg:80536038"/>
<dbReference type="GO" id="GO:0016787">
    <property type="term" value="F:hydrolase activity"/>
    <property type="evidence" value="ECO:0007669"/>
    <property type="project" value="UniProtKB-KW"/>
</dbReference>
<evidence type="ECO:0000256" key="1">
    <source>
        <dbReference type="ARBA" id="ARBA00004147"/>
    </source>
</evidence>
<keyword evidence="12" id="KW-0238">DNA-binding</keyword>
<protein>
    <submittedName>
        <fullName evidence="14">Replication-associated protein</fullName>
    </submittedName>
</protein>
<keyword evidence="2" id="KW-1048">Host nucleus</keyword>
<dbReference type="GO" id="GO:0042025">
    <property type="term" value="C:host cell nucleus"/>
    <property type="evidence" value="ECO:0007669"/>
    <property type="project" value="UniProtKB-SubCell"/>
</dbReference>
<dbReference type="GO" id="GO:0046872">
    <property type="term" value="F:metal ion binding"/>
    <property type="evidence" value="ECO:0007669"/>
    <property type="project" value="UniProtKB-KW"/>
</dbReference>
<keyword evidence="10" id="KW-0378">Hydrolase</keyword>
<dbReference type="PROSITE" id="PS52020">
    <property type="entry name" value="CRESS_DNA_REP"/>
    <property type="match status" value="1"/>
</dbReference>
<evidence type="ECO:0000256" key="3">
    <source>
        <dbReference type="ARBA" id="ARBA00022679"/>
    </source>
</evidence>
<dbReference type="SUPFAM" id="SSF55464">
    <property type="entry name" value="Origin of replication-binding domain, RBD-like"/>
    <property type="match status" value="1"/>
</dbReference>
<evidence type="ECO:0000256" key="9">
    <source>
        <dbReference type="ARBA" id="ARBA00022759"/>
    </source>
</evidence>
<proteinExistence type="predicted"/>
<dbReference type="GO" id="GO:0003677">
    <property type="term" value="F:DNA binding"/>
    <property type="evidence" value="ECO:0007669"/>
    <property type="project" value="UniProtKB-KW"/>
</dbReference>
<evidence type="ECO:0000256" key="2">
    <source>
        <dbReference type="ARBA" id="ARBA00022562"/>
    </source>
</evidence>
<evidence type="ECO:0000256" key="5">
    <source>
        <dbReference type="ARBA" id="ARBA00022705"/>
    </source>
</evidence>
<dbReference type="Proteomes" id="UP000680731">
    <property type="component" value="Segment"/>
</dbReference>
<accession>A0A4Y5QF55</accession>
<evidence type="ECO:0000256" key="6">
    <source>
        <dbReference type="ARBA" id="ARBA00022722"/>
    </source>
</evidence>